<comment type="cofactor">
    <cofactor evidence="6">
        <name>Mg(2+)</name>
        <dbReference type="ChEBI" id="CHEBI:18420"/>
    </cofactor>
</comment>
<feature type="binding site" evidence="6">
    <location>
        <position position="639"/>
    </location>
    <ligand>
        <name>ATP</name>
        <dbReference type="ChEBI" id="CHEBI:30616"/>
    </ligand>
</feature>
<feature type="domain" description="Polyphosphate kinase N-terminal" evidence="10">
    <location>
        <begin position="52"/>
        <end position="155"/>
    </location>
</feature>
<dbReference type="Gene3D" id="1.20.58.310">
    <property type="entry name" value="Polyphosphate kinase N-terminal domain"/>
    <property type="match status" value="1"/>
</dbReference>
<dbReference type="Gene3D" id="3.30.1840.10">
    <property type="entry name" value="Polyphosphate kinase middle domain"/>
    <property type="match status" value="1"/>
</dbReference>
<keyword evidence="6" id="KW-0479">Metal-binding</keyword>
<dbReference type="CDD" id="cd09164">
    <property type="entry name" value="PLDc_EcPPK1_C1_like"/>
    <property type="match status" value="1"/>
</dbReference>
<dbReference type="SUPFAM" id="SSF140356">
    <property type="entry name" value="PPK N-terminal domain-like"/>
    <property type="match status" value="1"/>
</dbReference>
<comment type="function">
    <text evidence="6 7">Catalyzes the reversible transfer of the terminal phosphate of ATP to form a long-chain polyphosphate (polyP).</text>
</comment>
<keyword evidence="4 6" id="KW-0418">Kinase</keyword>
<dbReference type="GO" id="GO:0006799">
    <property type="term" value="P:polyphosphate biosynthetic process"/>
    <property type="evidence" value="ECO:0007669"/>
    <property type="project" value="UniProtKB-UniRule"/>
</dbReference>
<feature type="domain" description="Polyphosphate kinase C-terminal" evidence="12">
    <location>
        <begin position="375"/>
        <end position="538"/>
    </location>
</feature>
<comment type="catalytic activity">
    <reaction evidence="6 7">
        <text>[phosphate](n) + ATP = [phosphate](n+1) + ADP</text>
        <dbReference type="Rhea" id="RHEA:19573"/>
        <dbReference type="Rhea" id="RHEA-COMP:9859"/>
        <dbReference type="Rhea" id="RHEA-COMP:14280"/>
        <dbReference type="ChEBI" id="CHEBI:16838"/>
        <dbReference type="ChEBI" id="CHEBI:30616"/>
        <dbReference type="ChEBI" id="CHEBI:456216"/>
        <dbReference type="EC" id="2.7.4.1"/>
    </reaction>
</comment>
<dbReference type="AlphaFoldDB" id="A0A1K1N6G3"/>
<evidence type="ECO:0000256" key="3">
    <source>
        <dbReference type="ARBA" id="ARBA00022741"/>
    </source>
</evidence>
<dbReference type="STRING" id="1004.SAMN05661012_01014"/>
<protein>
    <recommendedName>
        <fullName evidence="6 7">Polyphosphate kinase</fullName>
        <ecNumber evidence="6 7">2.7.4.1</ecNumber>
    </recommendedName>
    <alternativeName>
        <fullName evidence="6">ATP-polyphosphate phosphotransferase</fullName>
    </alternativeName>
    <alternativeName>
        <fullName evidence="6">Polyphosphoric acid kinase</fullName>
    </alternativeName>
</protein>
<comment type="PTM">
    <text evidence="6 7">An intermediate of this reaction is the autophosphorylated ppk in which a phosphate is covalently linked to a histidine residue through a N-P bond.</text>
</comment>
<dbReference type="Pfam" id="PF13090">
    <property type="entry name" value="PP_kinase_C"/>
    <property type="match status" value="1"/>
</dbReference>
<dbReference type="PIRSF" id="PIRSF015589">
    <property type="entry name" value="PP_kinase"/>
    <property type="match status" value="1"/>
</dbReference>
<dbReference type="EMBL" id="FPIZ01000003">
    <property type="protein sequence ID" value="SFW30927.1"/>
    <property type="molecule type" value="Genomic_DNA"/>
</dbReference>
<evidence type="ECO:0000259" key="12">
    <source>
        <dbReference type="Pfam" id="PF17941"/>
    </source>
</evidence>
<feature type="binding site" evidence="6">
    <location>
        <position position="611"/>
    </location>
    <ligand>
        <name>ATP</name>
        <dbReference type="ChEBI" id="CHEBI:30616"/>
    </ligand>
</feature>
<feature type="binding site" evidence="6">
    <location>
        <position position="418"/>
    </location>
    <ligand>
        <name>Mg(2+)</name>
        <dbReference type="ChEBI" id="CHEBI:18420"/>
    </ligand>
</feature>
<evidence type="ECO:0000313" key="13">
    <source>
        <dbReference type="EMBL" id="SFW30927.1"/>
    </source>
</evidence>
<dbReference type="NCBIfam" id="TIGR03705">
    <property type="entry name" value="poly_P_kin"/>
    <property type="match status" value="1"/>
</dbReference>
<keyword evidence="6" id="KW-0460">Magnesium</keyword>
<dbReference type="HAMAP" id="MF_00347">
    <property type="entry name" value="Polyphosphate_kinase"/>
    <property type="match status" value="1"/>
</dbReference>
<keyword evidence="1 6" id="KW-0597">Phosphoprotein</keyword>
<dbReference type="Pfam" id="PF17941">
    <property type="entry name" value="PP_kinase_C_1"/>
    <property type="match status" value="1"/>
</dbReference>
<sequence>MIMVIYHITCTVNLPFKMRLSKSEPLDTFTQDPEMEKKTNSKKNAPEKKKMIPRDVSWLAFNARVLQEAADPSVPLHERIRFLGIHSNNQDEFFRVRVATLRRMLQVGKSARMHLEENPEQILDDIHDLVIDQQREFDRIWDGIVDELKEQKIFIRTEKNLSKEQQKFVLSYFNEEVRTNIIPLMIESIQQFPLLRDKSIYLAIVLARQDNSVRQKFALIEIPTIVLPRFIIMPSKEGEKDIILIEDVIRFCLPYIFTYFGYDKFNAHIIKVTRDAELDIDNDISTSLIHQIEKGLKDRRKGKPVRFVYDKDIDPLLLEYLMRRMGLSPGDNLIPGARIHNFKDFMDFPNAVFAEKTSSLRKNFVHPLFAEATSVMHVIQGQDVMLHTPYHSFDTIIDLLREAAIDPNVVSIKITAYRLARNSRIVNALVNAVRNGKQVTVSLELRARFNEADNLEWKTRLEDEGVKVLIGIPGLKVHAKMCVIKKKIGTKTIQCGFVATGNLNEKTARVYGDHWLLTANRSILADINRVFSYLESPKHDPKILAACKTLAISPISMRSFFIKMIEKEIKLAKNKSGGEMIIKMNSLSDPQMINLLYEAARVGVNVKMIIRGICCAYTENKKWKKDITAISIVDEYLEHARAFVFRGGVYISSCDWMVRNLDHRVEVAVPIFDPAIQQEIKDILAIQLSGNVKARILDNEQNNKYKHEGSKKIRSQIEIFKYLHEKQYK</sequence>
<dbReference type="PANTHER" id="PTHR30218">
    <property type="entry name" value="POLYPHOSPHATE KINASE"/>
    <property type="match status" value="1"/>
</dbReference>
<feature type="region of interest" description="Disordered" evidence="8">
    <location>
        <begin position="27"/>
        <end position="49"/>
    </location>
</feature>
<keyword evidence="2 6" id="KW-0808">Transferase</keyword>
<dbReference type="EC" id="2.7.4.1" evidence="6 7"/>
<dbReference type="InterPro" id="IPR036832">
    <property type="entry name" value="PPK_N_dom_sf"/>
</dbReference>
<dbReference type="GO" id="GO:0046872">
    <property type="term" value="F:metal ion binding"/>
    <property type="evidence" value="ECO:0007669"/>
    <property type="project" value="UniProtKB-KW"/>
</dbReference>
<dbReference type="Pfam" id="PF02503">
    <property type="entry name" value="PP_kinase"/>
    <property type="match status" value="1"/>
</dbReference>
<dbReference type="GO" id="GO:0005524">
    <property type="term" value="F:ATP binding"/>
    <property type="evidence" value="ECO:0007669"/>
    <property type="project" value="UniProtKB-KW"/>
</dbReference>
<dbReference type="GO" id="GO:0008976">
    <property type="term" value="F:polyphosphate kinase activity"/>
    <property type="evidence" value="ECO:0007669"/>
    <property type="project" value="UniProtKB-UniRule"/>
</dbReference>
<feature type="binding site" evidence="6">
    <location>
        <position position="448"/>
    </location>
    <ligand>
        <name>Mg(2+)</name>
        <dbReference type="ChEBI" id="CHEBI:18420"/>
    </ligand>
</feature>
<dbReference type="Pfam" id="PF13089">
    <property type="entry name" value="PP_kinase_N"/>
    <property type="match status" value="1"/>
</dbReference>
<feature type="binding site" evidence="6">
    <location>
        <position position="511"/>
    </location>
    <ligand>
        <name>ATP</name>
        <dbReference type="ChEBI" id="CHEBI:30616"/>
    </ligand>
</feature>
<proteinExistence type="inferred from homology"/>
<evidence type="ECO:0000259" key="9">
    <source>
        <dbReference type="Pfam" id="PF02503"/>
    </source>
</evidence>
<evidence type="ECO:0000256" key="5">
    <source>
        <dbReference type="ARBA" id="ARBA00022840"/>
    </source>
</evidence>
<dbReference type="InterPro" id="IPR003414">
    <property type="entry name" value="PP_kinase"/>
</dbReference>
<dbReference type="GO" id="GO:0009358">
    <property type="term" value="C:polyphosphate kinase complex"/>
    <property type="evidence" value="ECO:0007669"/>
    <property type="project" value="InterPro"/>
</dbReference>
<dbReference type="InterPro" id="IPR025200">
    <property type="entry name" value="PPK_C_dom2"/>
</dbReference>
<feature type="active site" description="Phosphohistidine intermediate" evidence="6">
    <location>
        <position position="478"/>
    </location>
</feature>
<evidence type="ECO:0000256" key="8">
    <source>
        <dbReference type="SAM" id="MobiDB-lite"/>
    </source>
</evidence>
<dbReference type="SUPFAM" id="SSF56024">
    <property type="entry name" value="Phospholipase D/nuclease"/>
    <property type="match status" value="2"/>
</dbReference>
<evidence type="ECO:0000256" key="1">
    <source>
        <dbReference type="ARBA" id="ARBA00022553"/>
    </source>
</evidence>
<evidence type="ECO:0000256" key="7">
    <source>
        <dbReference type="RuleBase" id="RU003800"/>
    </source>
</evidence>
<feature type="domain" description="Polyphosphate kinase C-terminal" evidence="11">
    <location>
        <begin position="550"/>
        <end position="716"/>
    </location>
</feature>
<keyword evidence="5 6" id="KW-0067">ATP-binding</keyword>
<dbReference type="InterPro" id="IPR041108">
    <property type="entry name" value="PP_kinase_C_1"/>
</dbReference>
<evidence type="ECO:0000256" key="6">
    <source>
        <dbReference type="HAMAP-Rule" id="MF_00347"/>
    </source>
</evidence>
<dbReference type="InterPro" id="IPR036830">
    <property type="entry name" value="PP_kinase_middle_dom_sf"/>
</dbReference>
<comment type="similarity">
    <text evidence="6 7">Belongs to the polyphosphate kinase 1 (PPK1) family.</text>
</comment>
<dbReference type="SUPFAM" id="SSF143724">
    <property type="entry name" value="PHP14-like"/>
    <property type="match status" value="1"/>
</dbReference>
<evidence type="ECO:0000313" key="14">
    <source>
        <dbReference type="Proteomes" id="UP000183788"/>
    </source>
</evidence>
<gene>
    <name evidence="6" type="primary">ppk</name>
    <name evidence="13" type="ORF">SAMN05661012_01014</name>
</gene>
<reference evidence="13 14" key="1">
    <citation type="submission" date="2016-11" db="EMBL/GenBank/DDBJ databases">
        <authorList>
            <person name="Jaros S."/>
            <person name="Januszkiewicz K."/>
            <person name="Wedrychowicz H."/>
        </authorList>
    </citation>
    <scope>NUCLEOTIDE SEQUENCE [LARGE SCALE GENOMIC DNA]</scope>
    <source>
        <strain evidence="13 14">DSM 784</strain>
    </source>
</reference>
<dbReference type="PANTHER" id="PTHR30218:SF0">
    <property type="entry name" value="POLYPHOSPHATE KINASE"/>
    <property type="match status" value="1"/>
</dbReference>
<evidence type="ECO:0000259" key="11">
    <source>
        <dbReference type="Pfam" id="PF13090"/>
    </source>
</evidence>
<feature type="binding site" evidence="6">
    <location>
        <position position="89"/>
    </location>
    <ligand>
        <name>ATP</name>
        <dbReference type="ChEBI" id="CHEBI:30616"/>
    </ligand>
</feature>
<dbReference type="Proteomes" id="UP000183788">
    <property type="component" value="Unassembled WGS sequence"/>
</dbReference>
<evidence type="ECO:0000259" key="10">
    <source>
        <dbReference type="Pfam" id="PF13089"/>
    </source>
</evidence>
<dbReference type="NCBIfam" id="NF003917">
    <property type="entry name" value="PRK05443.1-1"/>
    <property type="match status" value="1"/>
</dbReference>
<feature type="domain" description="Polyphosphate kinase middle" evidence="9">
    <location>
        <begin position="164"/>
        <end position="348"/>
    </location>
</feature>
<dbReference type="Gene3D" id="3.30.870.10">
    <property type="entry name" value="Endonuclease Chain A"/>
    <property type="match status" value="2"/>
</dbReference>
<evidence type="ECO:0000256" key="2">
    <source>
        <dbReference type="ARBA" id="ARBA00022679"/>
    </source>
</evidence>
<dbReference type="InterPro" id="IPR025198">
    <property type="entry name" value="PPK_N_dom"/>
</dbReference>
<organism evidence="13 14">
    <name type="scientific">Chitinophaga sancti</name>
    <dbReference type="NCBI Taxonomy" id="1004"/>
    <lineage>
        <taxon>Bacteria</taxon>
        <taxon>Pseudomonadati</taxon>
        <taxon>Bacteroidota</taxon>
        <taxon>Chitinophagia</taxon>
        <taxon>Chitinophagales</taxon>
        <taxon>Chitinophagaceae</taxon>
        <taxon>Chitinophaga</taxon>
    </lineage>
</organism>
<accession>A0A1K1N6G3</accession>
<dbReference type="InterPro" id="IPR024953">
    <property type="entry name" value="PP_kinase_middle"/>
</dbReference>
<name>A0A1K1N6G3_9BACT</name>
<keyword evidence="3 6" id="KW-0547">Nucleotide-binding</keyword>
<evidence type="ECO:0000256" key="4">
    <source>
        <dbReference type="ARBA" id="ARBA00022777"/>
    </source>
</evidence>
<feature type="compositionally biased region" description="Basic and acidic residues" evidence="8">
    <location>
        <begin position="34"/>
        <end position="49"/>
    </location>
</feature>